<accession>A0A0N9BBE7</accession>
<dbReference type="RefSeq" id="YP_009226659.1">
    <property type="nucleotide sequence ID" value="NC_029118.1"/>
</dbReference>
<dbReference type="EMBL" id="KT339177">
    <property type="protein sequence ID" value="ALA06985.1"/>
    <property type="molecule type" value="Genomic_DNA"/>
</dbReference>
<feature type="region of interest" description="Disordered" evidence="1">
    <location>
        <begin position="289"/>
        <end position="310"/>
    </location>
</feature>
<proteinExistence type="predicted"/>
<keyword evidence="3" id="KW-1185">Reference proteome</keyword>
<protein>
    <recommendedName>
        <fullName evidence="4">Portal protein</fullName>
    </recommendedName>
</protein>
<organism evidence="2 3">
    <name type="scientific">Lactococcus phage GE1</name>
    <dbReference type="NCBI Taxonomy" id="1698369"/>
    <lineage>
        <taxon>Viruses</taxon>
        <taxon>Duplodnaviria</taxon>
        <taxon>Heunggongvirae</taxon>
        <taxon>Uroviricota</taxon>
        <taxon>Caudoviricetes</taxon>
        <taxon>Chertseyvirus</taxon>
        <taxon>Chertseyvirus GE1</taxon>
    </lineage>
</organism>
<reference evidence="2 3" key="1">
    <citation type="journal article" date="2015" name="Appl. Environ. Microbiol.">
        <title>A virulent phage infecting Lactococcus garvieae, with homology to Lactococcus lactis phages.</title>
        <authorList>
            <person name="Eraclio G."/>
            <person name="Tremblay D.M."/>
            <person name="Lacelle-Cote A."/>
            <person name="Labrie S.J."/>
            <person name="Fortina M.G."/>
            <person name="Moineau S."/>
        </authorList>
    </citation>
    <scope>NUCLEOTIDE SEQUENCE [LARGE SCALE GENOMIC DNA]</scope>
</reference>
<evidence type="ECO:0000313" key="2">
    <source>
        <dbReference type="EMBL" id="ALA06985.1"/>
    </source>
</evidence>
<sequence length="310" mass="34788">MDDTSVSSLFNLSGTTAKVSDSLVTNAIIKSLSYINYDTSKRNDIIRLINRSGMYKQLIIKDNSVYKIVSDQQMRVVKQKPTLTSYTDDGISTWISGDYKIFTRPYENIAGNLKLVNSSYDAMGRRFDLDGSMKFIAKTSLDLNTSASNSWIKKRNSDVQATVDGGDMVVWFKNTEDVQQIMPDYSKADMEAPKKLLHSMLAQAGIPPEFVLGIANDNQTMSFINYITASYLDALGITWTFDFSTTLSFISTAGYKYLPEFVNVDKEKERFTAELGLAVSEKEALINKKYAPEPKESEEQVKSEVEDGNK</sequence>
<evidence type="ECO:0008006" key="4">
    <source>
        <dbReference type="Google" id="ProtNLM"/>
    </source>
</evidence>
<name>A0A0N9BBE7_9CAUD</name>
<evidence type="ECO:0000256" key="1">
    <source>
        <dbReference type="SAM" id="MobiDB-lite"/>
    </source>
</evidence>
<dbReference type="KEGG" id="vg:26797797"/>
<evidence type="ECO:0000313" key="3">
    <source>
        <dbReference type="Proteomes" id="UP000204630"/>
    </source>
</evidence>
<dbReference type="Proteomes" id="UP000204630">
    <property type="component" value="Segment"/>
</dbReference>
<dbReference type="GeneID" id="26797797"/>